<dbReference type="InterPro" id="IPR049574">
    <property type="entry name" value="CrtA-like"/>
</dbReference>
<evidence type="ECO:0000313" key="2">
    <source>
        <dbReference type="EMBL" id="MEE6262041.1"/>
    </source>
</evidence>
<dbReference type="Proteomes" id="UP001332243">
    <property type="component" value="Unassembled WGS sequence"/>
</dbReference>
<organism evidence="1 3">
    <name type="scientific">Plantactinospora sonchi</name>
    <dbReference type="NCBI Taxonomy" id="1544735"/>
    <lineage>
        <taxon>Bacteria</taxon>
        <taxon>Bacillati</taxon>
        <taxon>Actinomycetota</taxon>
        <taxon>Actinomycetes</taxon>
        <taxon>Micromonosporales</taxon>
        <taxon>Micromonosporaceae</taxon>
        <taxon>Plantactinospora</taxon>
    </lineage>
</organism>
<gene>
    <name evidence="1" type="ORF">V1633_19155</name>
    <name evidence="2" type="ORF">V1633_26500</name>
</gene>
<protein>
    <submittedName>
        <fullName evidence="1">Monooxygenase</fullName>
    </submittedName>
</protein>
<evidence type="ECO:0000313" key="3">
    <source>
        <dbReference type="Proteomes" id="UP001332243"/>
    </source>
</evidence>
<keyword evidence="1" id="KW-0560">Oxidoreductase</keyword>
<keyword evidence="1" id="KW-0503">Monooxygenase</keyword>
<reference evidence="1 3" key="1">
    <citation type="submission" date="2024-01" db="EMBL/GenBank/DDBJ databases">
        <title>Genome insights into Plantactinospora sonchi sp. nov.</title>
        <authorList>
            <person name="Wang L."/>
        </authorList>
    </citation>
    <scope>NUCLEOTIDE SEQUENCE [LARGE SCALE GENOMIC DNA]</scope>
    <source>
        <strain evidence="1 3">NEAU-QY2</strain>
    </source>
</reference>
<dbReference type="EMBL" id="JAZGQK010000025">
    <property type="protein sequence ID" value="MEE6262041.1"/>
    <property type="molecule type" value="Genomic_DNA"/>
</dbReference>
<dbReference type="EMBL" id="JAZGQK010000016">
    <property type="protein sequence ID" value="MEE6260607.1"/>
    <property type="molecule type" value="Genomic_DNA"/>
</dbReference>
<dbReference type="CDD" id="cd21650">
    <property type="entry name" value="CrtA-like"/>
    <property type="match status" value="1"/>
</dbReference>
<proteinExistence type="predicted"/>
<name>A0ABU7RVQ8_9ACTN</name>
<sequence>MTRPDPGAGPPYDGTGSARLVTLHVWRVPRRSLPRALARMAVDRHRLRGTPGVRFGKLLGTGDGFGPTDADPTRWAALVVWADPARAAGFDDTPVGRAWRRIAHAGVRLDLRPLASRGRWAGTEPFGTLPTGSARPTAPGRPLLALTRARLRPHRAVAFWRAVPPVAAAVRETPGLLARFGIGEAPLGWQGTVSIWRDATHLTDFAYRHPEHRAAIMRTPTQRWYAEELFARFEVCDLVGDPAVLGWVGTDDDQGFRHWPRVRSGRA</sequence>
<comment type="caution">
    <text evidence="1">The sequence shown here is derived from an EMBL/GenBank/DDBJ whole genome shotgun (WGS) entry which is preliminary data.</text>
</comment>
<evidence type="ECO:0000313" key="1">
    <source>
        <dbReference type="EMBL" id="MEE6260607.1"/>
    </source>
</evidence>
<accession>A0ABU7RVQ8</accession>
<keyword evidence="3" id="KW-1185">Reference proteome</keyword>
<dbReference type="RefSeq" id="WP_331215719.1">
    <property type="nucleotide sequence ID" value="NZ_JAZGQK010000016.1"/>
</dbReference>
<dbReference type="GO" id="GO:0004497">
    <property type="term" value="F:monooxygenase activity"/>
    <property type="evidence" value="ECO:0007669"/>
    <property type="project" value="UniProtKB-KW"/>
</dbReference>